<dbReference type="AlphaFoldDB" id="A0A1D2VGA4"/>
<dbReference type="PANTHER" id="PTHR31468:SF14">
    <property type="entry name" value="1,3-BETA-GLUCANOSYLTRANSFERASE GAS4"/>
    <property type="match status" value="1"/>
</dbReference>
<protein>
    <recommendedName>
        <fullName evidence="12">1,3-beta-glucanosyltransferase</fullName>
        <ecNumber evidence="12">2.4.1.-</ecNumber>
    </recommendedName>
</protein>
<dbReference type="InParanoid" id="A0A1D2VGA4"/>
<evidence type="ECO:0000256" key="10">
    <source>
        <dbReference type="ARBA" id="ARBA00023288"/>
    </source>
</evidence>
<gene>
    <name evidence="13" type="ORF">ASCRUDRAFT_35664</name>
</gene>
<feature type="chain" id="PRO_5008811449" description="1,3-beta-glucanosyltransferase" evidence="12">
    <location>
        <begin position="26"/>
        <end position="494"/>
    </location>
</feature>
<comment type="subcellular location">
    <subcellularLocation>
        <location evidence="1">Cell envelope</location>
    </subcellularLocation>
    <subcellularLocation>
        <location evidence="12">Cell membrane</location>
        <topology evidence="12">Lipid-anchor</topology>
        <topology evidence="12">GPI-anchor</topology>
    </subcellularLocation>
    <subcellularLocation>
        <location evidence="2">Membrane</location>
        <topology evidence="2">Lipid-anchor</topology>
        <topology evidence="2">GPI-anchor</topology>
    </subcellularLocation>
</comment>
<dbReference type="PANTHER" id="PTHR31468">
    <property type="entry name" value="1,3-BETA-GLUCANOSYLTRANSFERASE GAS1"/>
    <property type="match status" value="1"/>
</dbReference>
<evidence type="ECO:0000256" key="7">
    <source>
        <dbReference type="ARBA" id="ARBA00023136"/>
    </source>
</evidence>
<evidence type="ECO:0000256" key="11">
    <source>
        <dbReference type="ARBA" id="ARBA00023316"/>
    </source>
</evidence>
<keyword evidence="4 12" id="KW-0336">GPI-anchor</keyword>
<feature type="signal peptide" evidence="12">
    <location>
        <begin position="1"/>
        <end position="25"/>
    </location>
</feature>
<keyword evidence="7 12" id="KW-0472">Membrane</keyword>
<dbReference type="GO" id="GO:0042124">
    <property type="term" value="F:1,3-beta-glucanosyltransferase activity"/>
    <property type="evidence" value="ECO:0007669"/>
    <property type="project" value="EnsemblFungi"/>
</dbReference>
<dbReference type="SUPFAM" id="SSF51445">
    <property type="entry name" value="(Trans)glycosidases"/>
    <property type="match status" value="1"/>
</dbReference>
<evidence type="ECO:0000256" key="2">
    <source>
        <dbReference type="ARBA" id="ARBA00004589"/>
    </source>
</evidence>
<dbReference type="STRING" id="1344418.A0A1D2VGA4"/>
<evidence type="ECO:0000256" key="6">
    <source>
        <dbReference type="ARBA" id="ARBA00022729"/>
    </source>
</evidence>
<dbReference type="InterPro" id="IPR004886">
    <property type="entry name" value="Glucanosyltransferase"/>
</dbReference>
<evidence type="ECO:0000313" key="13">
    <source>
        <dbReference type="EMBL" id="ODV60570.1"/>
    </source>
</evidence>
<evidence type="ECO:0000256" key="8">
    <source>
        <dbReference type="ARBA" id="ARBA00023157"/>
    </source>
</evidence>
<dbReference type="RefSeq" id="XP_020046877.1">
    <property type="nucleotide sequence ID" value="XM_020190632.1"/>
</dbReference>
<keyword evidence="6 12" id="KW-0732">Signal</keyword>
<keyword evidence="14" id="KW-1185">Reference proteome</keyword>
<organism evidence="13 14">
    <name type="scientific">Ascoidea rubescens DSM 1968</name>
    <dbReference type="NCBI Taxonomy" id="1344418"/>
    <lineage>
        <taxon>Eukaryota</taxon>
        <taxon>Fungi</taxon>
        <taxon>Dikarya</taxon>
        <taxon>Ascomycota</taxon>
        <taxon>Saccharomycotina</taxon>
        <taxon>Saccharomycetes</taxon>
        <taxon>Ascoideaceae</taxon>
        <taxon>Ascoidea</taxon>
    </lineage>
</organism>
<keyword evidence="9" id="KW-0325">Glycoprotein</keyword>
<proteinExistence type="inferred from homology"/>
<dbReference type="GO" id="GO:0005886">
    <property type="term" value="C:plasma membrane"/>
    <property type="evidence" value="ECO:0007669"/>
    <property type="project" value="UniProtKB-SubCell"/>
</dbReference>
<evidence type="ECO:0000256" key="4">
    <source>
        <dbReference type="ARBA" id="ARBA00022622"/>
    </source>
</evidence>
<dbReference type="GO" id="GO:0016787">
    <property type="term" value="F:hydrolase activity"/>
    <property type="evidence" value="ECO:0007669"/>
    <property type="project" value="UniProtKB-KW"/>
</dbReference>
<dbReference type="GO" id="GO:0071970">
    <property type="term" value="P:fungal-type cell wall (1-&gt;3)-beta-D-glucan biosynthetic process"/>
    <property type="evidence" value="ECO:0007669"/>
    <property type="project" value="TreeGrafter"/>
</dbReference>
<keyword evidence="5 12" id="KW-0808">Transferase</keyword>
<evidence type="ECO:0000256" key="9">
    <source>
        <dbReference type="ARBA" id="ARBA00023180"/>
    </source>
</evidence>
<keyword evidence="11" id="KW-0961">Cell wall biogenesis/degradation</keyword>
<dbReference type="InterPro" id="IPR017853">
    <property type="entry name" value="GH"/>
</dbReference>
<dbReference type="GeneID" id="30964268"/>
<evidence type="ECO:0000256" key="5">
    <source>
        <dbReference type="ARBA" id="ARBA00022679"/>
    </source>
</evidence>
<dbReference type="EC" id="2.4.1.-" evidence="12"/>
<dbReference type="OrthoDB" id="421038at2759"/>
<evidence type="ECO:0000256" key="3">
    <source>
        <dbReference type="ARBA" id="ARBA00007528"/>
    </source>
</evidence>
<dbReference type="GO" id="GO:0098552">
    <property type="term" value="C:side of membrane"/>
    <property type="evidence" value="ECO:0007669"/>
    <property type="project" value="UniProtKB-KW"/>
</dbReference>
<keyword evidence="10 12" id="KW-0449">Lipoprotein</keyword>
<dbReference type="GO" id="GO:0030476">
    <property type="term" value="P:ascospore wall assembly"/>
    <property type="evidence" value="ECO:0007669"/>
    <property type="project" value="EnsemblFungi"/>
</dbReference>
<evidence type="ECO:0000313" key="14">
    <source>
        <dbReference type="Proteomes" id="UP000095038"/>
    </source>
</evidence>
<comment type="function">
    <text evidence="12">Splits internally a 1,3-beta-glucan molecule and transfers the newly generated reducing end (the donor) to the non-reducing end of another 1,3-beta-glucan molecule (the acceptor) forming a 1,3-beta linkage, resulting in the elongation of 1,3-beta-glucan chains in the cell wall.</text>
</comment>
<dbReference type="FunCoup" id="A0A1D2VGA4">
    <property type="interactions" value="30"/>
</dbReference>
<keyword evidence="8" id="KW-1015">Disulfide bond</keyword>
<dbReference type="Proteomes" id="UP000095038">
    <property type="component" value="Unassembled WGS sequence"/>
</dbReference>
<dbReference type="GO" id="GO:0009277">
    <property type="term" value="C:fungal-type cell wall"/>
    <property type="evidence" value="ECO:0007669"/>
    <property type="project" value="EnsemblFungi"/>
</dbReference>
<name>A0A1D2VGA4_9ASCO</name>
<reference evidence="14" key="1">
    <citation type="submission" date="2016-05" db="EMBL/GenBank/DDBJ databases">
        <title>Comparative genomics of biotechnologically important yeasts.</title>
        <authorList>
            <consortium name="DOE Joint Genome Institute"/>
            <person name="Riley R."/>
            <person name="Haridas S."/>
            <person name="Wolfe K.H."/>
            <person name="Lopes M.R."/>
            <person name="Hittinger C.T."/>
            <person name="Goker M."/>
            <person name="Salamov A."/>
            <person name="Wisecaver J."/>
            <person name="Long T.M."/>
            <person name="Aerts A.L."/>
            <person name="Barry K."/>
            <person name="Choi C."/>
            <person name="Clum A."/>
            <person name="Coughlan A.Y."/>
            <person name="Deshpande S."/>
            <person name="Douglass A.P."/>
            <person name="Hanson S.J."/>
            <person name="Klenk H.-P."/>
            <person name="Labutti K."/>
            <person name="Lapidus A."/>
            <person name="Lindquist E."/>
            <person name="Lipzen A."/>
            <person name="Meier-Kolthoff J.P."/>
            <person name="Ohm R.A."/>
            <person name="Otillar R.P."/>
            <person name="Pangilinan J."/>
            <person name="Peng Y."/>
            <person name="Rokas A."/>
            <person name="Rosa C.A."/>
            <person name="Scheuner C."/>
            <person name="Sibirny A.A."/>
            <person name="Slot J.C."/>
            <person name="Stielow J.B."/>
            <person name="Sun H."/>
            <person name="Kurtzman C.P."/>
            <person name="Blackwell M."/>
            <person name="Grigoriev I.V."/>
            <person name="Jeffries T.W."/>
        </authorList>
    </citation>
    <scope>NUCLEOTIDE SEQUENCE [LARGE SCALE GENOMIC DNA]</scope>
    <source>
        <strain evidence="14">DSM 1968</strain>
    </source>
</reference>
<evidence type="ECO:0000256" key="1">
    <source>
        <dbReference type="ARBA" id="ARBA00004196"/>
    </source>
</evidence>
<sequence>MKSSYYRLIFVSLISLLVLTKSANGFIHPLSIKNRHFIDSVTNEPFFIKGVDYQPGGSSGVNTEKDPLSDADVCARDIILFQELGINTIRVYSVNPNLNHDKCMTLLAVAGIYLVLDINSPLENQHLHRYQPWTTYNSEYLKHVFKVVEVFSSYNNTLGYFAGNEIINDKTSAEASPIYVKGLIRDIKQYILKNSPRVIPVGYSAADDLNFRISLAKYLECSIDGNNELSIDFYGVNSYQWCGKQTFYTSGYNILVDDYKEFTKPLFLSEYGCNEVKPRMFEETDAIYSKDMNKVFCGGLVYEFTQGPNNYGLVDVDDDGNVHILEDFNHLKDQFSKKKFNLNLNLNNNNNNNNLINSNQKIPECELNYDNLKVDSAIPECVGQNELDSLSKNKGNFVPLTEEDLITSYTIYDVNGNTYPRKKYVHVMSYAKTGNKQTNSNRMDGDLEKSSIGVNAGSYISSGNEVIGITNNEDTEEKPKKRGPFAFLFRNEGE</sequence>
<keyword evidence="13" id="KW-0378">Hydrolase</keyword>
<dbReference type="FunFam" id="3.20.20.80:FF:000032">
    <property type="entry name" value="1,3-beta-glucanosyltransferase"/>
    <property type="match status" value="1"/>
</dbReference>
<dbReference type="Gene3D" id="3.20.20.80">
    <property type="entry name" value="Glycosidases"/>
    <property type="match status" value="1"/>
</dbReference>
<accession>A0A1D2VGA4</accession>
<comment type="similarity">
    <text evidence="3 12">Belongs to the glycosyl hydrolase 72 family.</text>
</comment>
<dbReference type="EMBL" id="KV454482">
    <property type="protein sequence ID" value="ODV60570.1"/>
    <property type="molecule type" value="Genomic_DNA"/>
</dbReference>
<dbReference type="Pfam" id="PF03198">
    <property type="entry name" value="Glyco_hydro_72"/>
    <property type="match status" value="1"/>
</dbReference>
<evidence type="ECO:0000256" key="12">
    <source>
        <dbReference type="RuleBase" id="RU361209"/>
    </source>
</evidence>